<feature type="region of interest" description="Disordered" evidence="1">
    <location>
        <begin position="743"/>
        <end position="1050"/>
    </location>
</feature>
<feature type="compositionally biased region" description="Low complexity" evidence="1">
    <location>
        <begin position="597"/>
        <end position="612"/>
    </location>
</feature>
<organism evidence="3 4">
    <name type="scientific">Elsinoe batatas</name>
    <dbReference type="NCBI Taxonomy" id="2601811"/>
    <lineage>
        <taxon>Eukaryota</taxon>
        <taxon>Fungi</taxon>
        <taxon>Dikarya</taxon>
        <taxon>Ascomycota</taxon>
        <taxon>Pezizomycotina</taxon>
        <taxon>Dothideomycetes</taxon>
        <taxon>Dothideomycetidae</taxon>
        <taxon>Myriangiales</taxon>
        <taxon>Elsinoaceae</taxon>
        <taxon>Elsinoe</taxon>
    </lineage>
</organism>
<sequence length="1250" mass="137897">MSFDQYEHRYSLRSDIEEFNSRDDFSELGPDDSASQIGRAVTTEELRATPRFRENPRESIAQQWVNYTGRSYSRLDYPTTPSSRRTSLRSSRLLTPTTFVPIRQDRVRYSWQSIHGDEPNRPRIHVIKIVSNTATASAGLPGGEAFGFSISPGGRRIAIYNSARLFILQTAALPVNISQEYSLKRRPLAIEIVDEGGILAVLSDEHTINVYDLSHHRVRRLKTFKPDFPTNAIALSPTGGVLAAAYEGGVEVFSLDPEALSTDRRAARSAKMDKLQFSDDGSTLIGTTTRINAAATVAISVPVFPSSEDNIPTHEELKEAWCTNMLEPINIMDSSHATFLRREGNMLNERLFSWNASEDTFGILNTQDVQYSNVDFPVTISPPLSTCGGLGAAVHSVPAIDERGDTVGMIVNDRTIRLYVVPHVDDDETKFEAHSIDHELDEEFGCPFSDIRWVRSPANLPAPTKDPSQVSGRLVVVSPGGVVDPSMVEESVADIEGGRIILFDFDPQYAGQPGQTFTLTLGKAPPQNLDEQEIDVAQEVALVRRRTVNANHKIIQRTPTLGRAASIVNRSGSNRQTSGLQQNQSMNDAESQSPVERLSPAAAARARPNPSSELSYQQSEALPNVDEEVTEALEEPYDGNNPRSVASLLRSASAVDSHRIQRFQERAAESVSARQNGFMPLPQYTEEPNAPLPSRYRSLAGLDHPKMMEKSTSSPQLTNGPTTSPSRDVLASQPSLDAIVAGPSTRQQDADRAQVRTPQQLQGQFVPRGLARACSNDVSPISVNTNNLRTPPQRNYEFDPISPMQRSVGTDSNSPHGSFRGNGSNISQPSAVSPVVGPSAPNGDRAGLGIQQQHHRERQEQERKEWEQRAERQEREQRDKERREYRERTQRERREPQEREQREAREQLEQLEQLEKQESAEREAKERKREAKEASKKGKQSERLENMASLIGTVESTKPPKRNRSTREEIEQRGRTVPRPSTSSQSLSVSNSSYAPSPVAKEPPPVEMSAIRSPRELAFTPAPQEMPLVRSPTNPNFVPPPQELPSIRSPTASTYIGNIKELPALPTSPTSAMLPDLSRSPSAPGNSFARANFAAPPPHDPLNDPPPLLVRSASTSTPFRRNLPAHVLAMQDAFHSSNPQHVSSSLFPLNPHYRRHSAQPAGSVAHPIVGWRPPAPGGEMGSYGDEGYDGRSSIGSRPNSAPGGWGDAGGRKKKRWGSRRGSRSGRRTPRGTMYDDGTWSQGGEKKCVVM</sequence>
<dbReference type="EMBL" id="JAESVG020000005">
    <property type="protein sequence ID" value="KAG8627198.1"/>
    <property type="molecule type" value="Genomic_DNA"/>
</dbReference>
<dbReference type="SUPFAM" id="SSF101898">
    <property type="entry name" value="NHL repeat"/>
    <property type="match status" value="1"/>
</dbReference>
<protein>
    <recommendedName>
        <fullName evidence="2">DUF7165 domain-containing protein</fullName>
    </recommendedName>
</protein>
<feature type="compositionally biased region" description="Acidic residues" evidence="1">
    <location>
        <begin position="625"/>
        <end position="637"/>
    </location>
</feature>
<feature type="region of interest" description="Disordered" evidence="1">
    <location>
        <begin position="1156"/>
        <end position="1250"/>
    </location>
</feature>
<evidence type="ECO:0000313" key="4">
    <source>
        <dbReference type="Proteomes" id="UP000809789"/>
    </source>
</evidence>
<feature type="compositionally biased region" description="Basic and acidic residues" evidence="1">
    <location>
        <begin position="857"/>
        <end position="945"/>
    </location>
</feature>
<name>A0A8K0L2W0_9PEZI</name>
<dbReference type="Proteomes" id="UP000809789">
    <property type="component" value="Unassembled WGS sequence"/>
</dbReference>
<feature type="region of interest" description="Disordered" evidence="1">
    <location>
        <begin position="1062"/>
        <end position="1113"/>
    </location>
</feature>
<feature type="domain" description="DUF7165" evidence="2">
    <location>
        <begin position="122"/>
        <end position="434"/>
    </location>
</feature>
<feature type="region of interest" description="Disordered" evidence="1">
    <location>
        <begin position="679"/>
        <end position="698"/>
    </location>
</feature>
<dbReference type="AlphaFoldDB" id="A0A8K0L2W0"/>
<evidence type="ECO:0000256" key="1">
    <source>
        <dbReference type="SAM" id="MobiDB-lite"/>
    </source>
</evidence>
<feature type="compositionally biased region" description="Polar residues" evidence="1">
    <location>
        <begin position="572"/>
        <end position="594"/>
    </location>
</feature>
<feature type="compositionally biased region" description="Basic residues" evidence="1">
    <location>
        <begin position="1211"/>
        <end position="1229"/>
    </location>
</feature>
<feature type="domain" description="DUF7165" evidence="2">
    <location>
        <begin position="451"/>
        <end position="532"/>
    </location>
</feature>
<accession>A0A8K0L2W0</accession>
<feature type="compositionally biased region" description="Low complexity" evidence="1">
    <location>
        <begin position="981"/>
        <end position="993"/>
    </location>
</feature>
<evidence type="ECO:0000259" key="2">
    <source>
        <dbReference type="Pfam" id="PF23749"/>
    </source>
</evidence>
<feature type="compositionally biased region" description="Polar residues" evidence="1">
    <location>
        <begin position="710"/>
        <end position="726"/>
    </location>
</feature>
<dbReference type="OrthoDB" id="3925024at2759"/>
<feature type="region of interest" description="Disordered" evidence="1">
    <location>
        <begin position="706"/>
        <end position="731"/>
    </location>
</feature>
<evidence type="ECO:0000313" key="3">
    <source>
        <dbReference type="EMBL" id="KAG8627198.1"/>
    </source>
</evidence>
<gene>
    <name evidence="3" type="ORF">KVT40_004681</name>
</gene>
<dbReference type="Pfam" id="PF23749">
    <property type="entry name" value="DUF7165"/>
    <property type="match status" value="2"/>
</dbReference>
<feature type="compositionally biased region" description="Pro residues" evidence="1">
    <location>
        <begin position="1095"/>
        <end position="1108"/>
    </location>
</feature>
<feature type="compositionally biased region" description="Polar residues" evidence="1">
    <location>
        <begin position="804"/>
        <end position="831"/>
    </location>
</feature>
<reference evidence="3" key="1">
    <citation type="submission" date="2021-07" db="EMBL/GenBank/DDBJ databases">
        <title>Elsinoe batatas strain:CRI-CJ2 Genome sequencing and assembly.</title>
        <authorList>
            <person name="Huang L."/>
        </authorList>
    </citation>
    <scope>NUCLEOTIDE SEQUENCE</scope>
    <source>
        <strain evidence="3">CRI-CJ2</strain>
    </source>
</reference>
<feature type="compositionally biased region" description="Polar residues" evidence="1">
    <location>
        <begin position="776"/>
        <end position="793"/>
    </location>
</feature>
<comment type="caution">
    <text evidence="3">The sequence shown here is derived from an EMBL/GenBank/DDBJ whole genome shotgun (WGS) entry which is preliminary data.</text>
</comment>
<dbReference type="InterPro" id="IPR015943">
    <property type="entry name" value="WD40/YVTN_repeat-like_dom_sf"/>
</dbReference>
<dbReference type="InterPro" id="IPR055589">
    <property type="entry name" value="DUF7165"/>
</dbReference>
<keyword evidence="4" id="KW-1185">Reference proteome</keyword>
<feature type="compositionally biased region" description="Basic and acidic residues" evidence="1">
    <location>
        <begin position="965"/>
        <end position="974"/>
    </location>
</feature>
<dbReference type="Gene3D" id="2.130.10.10">
    <property type="entry name" value="YVTN repeat-like/Quinoprotein amine dehydrogenase"/>
    <property type="match status" value="1"/>
</dbReference>
<feature type="region of interest" description="Disordered" evidence="1">
    <location>
        <begin position="572"/>
        <end position="644"/>
    </location>
</feature>
<proteinExistence type="predicted"/>